<organism evidence="1 2">
    <name type="scientific">Deinococcus roseus</name>
    <dbReference type="NCBI Taxonomy" id="392414"/>
    <lineage>
        <taxon>Bacteria</taxon>
        <taxon>Thermotogati</taxon>
        <taxon>Deinococcota</taxon>
        <taxon>Deinococci</taxon>
        <taxon>Deinococcales</taxon>
        <taxon>Deinococcaceae</taxon>
        <taxon>Deinococcus</taxon>
    </lineage>
</organism>
<dbReference type="Proteomes" id="UP000632222">
    <property type="component" value="Unassembled WGS sequence"/>
</dbReference>
<keyword evidence="2" id="KW-1185">Reference proteome</keyword>
<gene>
    <name evidence="1" type="ORF">GCM10008938_19650</name>
</gene>
<dbReference type="RefSeq" id="WP_189002505.1">
    <property type="nucleotide sequence ID" value="NZ_BMOD01000005.1"/>
</dbReference>
<sequence length="240" mass="25669">MEVNVRIADLGVRFFDPILGAFVEEGLQVGVHPVGFPHLHRTLTSNRVGVYHLPPKLVQTEAGHFASTTPHELTVQDTLGRYLPYSLKVNLPLQGRFDGGSGKGYLLLYPAPSYPVSQGMQVYASLRTLALEPMPWAAVKVTLGTGGKSTSSIGLADQNGEVYLSVPYPAYLPLGSKSLMEQKYPVAVEVGWDAAQKASPMPELTAALGATLSSVTVTPTSIAYGQRLVLRSSGSSFLLV</sequence>
<reference evidence="2" key="1">
    <citation type="journal article" date="2019" name="Int. J. Syst. Evol. Microbiol.">
        <title>The Global Catalogue of Microorganisms (GCM) 10K type strain sequencing project: providing services to taxonomists for standard genome sequencing and annotation.</title>
        <authorList>
            <consortium name="The Broad Institute Genomics Platform"/>
            <consortium name="The Broad Institute Genome Sequencing Center for Infectious Disease"/>
            <person name="Wu L."/>
            <person name="Ma J."/>
        </authorList>
    </citation>
    <scope>NUCLEOTIDE SEQUENCE [LARGE SCALE GENOMIC DNA]</scope>
    <source>
        <strain evidence="2">JCM 14370</strain>
    </source>
</reference>
<comment type="caution">
    <text evidence="1">The sequence shown here is derived from an EMBL/GenBank/DDBJ whole genome shotgun (WGS) entry which is preliminary data.</text>
</comment>
<accession>A0ABQ2CYQ0</accession>
<dbReference type="EMBL" id="BMOD01000005">
    <property type="protein sequence ID" value="GGJ33478.1"/>
    <property type="molecule type" value="Genomic_DNA"/>
</dbReference>
<name>A0ABQ2CYQ0_9DEIO</name>
<protein>
    <submittedName>
        <fullName evidence="1">Uncharacterized protein</fullName>
    </submittedName>
</protein>
<proteinExistence type="predicted"/>
<evidence type="ECO:0000313" key="1">
    <source>
        <dbReference type="EMBL" id="GGJ33478.1"/>
    </source>
</evidence>
<evidence type="ECO:0000313" key="2">
    <source>
        <dbReference type="Proteomes" id="UP000632222"/>
    </source>
</evidence>